<dbReference type="EMBL" id="OX596097">
    <property type="protein sequence ID" value="CAI9693708.1"/>
    <property type="molecule type" value="Genomic_DNA"/>
</dbReference>
<organism evidence="1 2">
    <name type="scientific">Rangifer tarandus platyrhynchus</name>
    <name type="common">Svalbard reindeer</name>
    <dbReference type="NCBI Taxonomy" id="3082113"/>
    <lineage>
        <taxon>Eukaryota</taxon>
        <taxon>Metazoa</taxon>
        <taxon>Chordata</taxon>
        <taxon>Craniata</taxon>
        <taxon>Vertebrata</taxon>
        <taxon>Euteleostomi</taxon>
        <taxon>Mammalia</taxon>
        <taxon>Eutheria</taxon>
        <taxon>Laurasiatheria</taxon>
        <taxon>Artiodactyla</taxon>
        <taxon>Ruminantia</taxon>
        <taxon>Pecora</taxon>
        <taxon>Cervidae</taxon>
        <taxon>Odocoileinae</taxon>
        <taxon>Rangifer</taxon>
    </lineage>
</organism>
<sequence length="113" mass="11950">MKWQAVGEGASPPLRGVADHRHGCSRSGLGMFFSRKNMSSSTDLSTLPTCDSQPGASLGLTMGKRPSVTHLHFHSKRVVATAKFSDPDLGAGRQPLQVQEGPLCCPQTCGGRS</sequence>
<gene>
    <name evidence="1" type="ORF">MRATA1EN3_LOCUS4921</name>
</gene>
<proteinExistence type="predicted"/>
<accession>A0ACB0E014</accession>
<protein>
    <submittedName>
        <fullName evidence="1">Uncharacterized protein</fullName>
    </submittedName>
</protein>
<evidence type="ECO:0000313" key="2">
    <source>
        <dbReference type="Proteomes" id="UP001162501"/>
    </source>
</evidence>
<evidence type="ECO:0000313" key="1">
    <source>
        <dbReference type="EMBL" id="CAI9693708.1"/>
    </source>
</evidence>
<name>A0ACB0E014_RANTA</name>
<dbReference type="Proteomes" id="UP001162501">
    <property type="component" value="Chromosome 13"/>
</dbReference>
<reference evidence="1" key="1">
    <citation type="submission" date="2023-05" db="EMBL/GenBank/DDBJ databases">
        <authorList>
            <consortium name="ELIXIR-Norway"/>
        </authorList>
    </citation>
    <scope>NUCLEOTIDE SEQUENCE</scope>
</reference>